<organism evidence="1 2">
    <name type="scientific">Peronosclerospora sorghi</name>
    <dbReference type="NCBI Taxonomy" id="230839"/>
    <lineage>
        <taxon>Eukaryota</taxon>
        <taxon>Sar</taxon>
        <taxon>Stramenopiles</taxon>
        <taxon>Oomycota</taxon>
        <taxon>Peronosporomycetes</taxon>
        <taxon>Peronosporales</taxon>
        <taxon>Peronosporaceae</taxon>
        <taxon>Peronosclerospora</taxon>
    </lineage>
</organism>
<dbReference type="Proteomes" id="UP001163321">
    <property type="component" value="Chromosome 11"/>
</dbReference>
<proteinExistence type="predicted"/>
<comment type="caution">
    <text evidence="1">The sequence shown here is derived from an EMBL/GenBank/DDBJ whole genome shotgun (WGS) entry which is preliminary data.</text>
</comment>
<sequence length="113" mass="12697">MLEALDEGRQRLLIVPYGISVTTLEDVFLRIPRDREEEAAKDLGSTPRKTAATSTNSRVDQQIRQSSIARRFLEPLESIVGKTMLPDRARSRAECAERCMHATAFPRRVGVDA</sequence>
<protein>
    <submittedName>
        <fullName evidence="1">Uncharacterized protein</fullName>
    </submittedName>
</protein>
<dbReference type="EMBL" id="CM047590">
    <property type="protein sequence ID" value="KAI9919416.1"/>
    <property type="molecule type" value="Genomic_DNA"/>
</dbReference>
<evidence type="ECO:0000313" key="2">
    <source>
        <dbReference type="Proteomes" id="UP001163321"/>
    </source>
</evidence>
<reference evidence="1 2" key="1">
    <citation type="journal article" date="2022" name="bioRxiv">
        <title>The genome of the oomycete Peronosclerospora sorghi, a cosmopolitan pathogen of maize and sorghum, is inflated with dispersed pseudogenes.</title>
        <authorList>
            <person name="Fletcher K."/>
            <person name="Martin F."/>
            <person name="Isakeit T."/>
            <person name="Cavanaugh K."/>
            <person name="Magill C."/>
            <person name="Michelmore R."/>
        </authorList>
    </citation>
    <scope>NUCLEOTIDE SEQUENCE [LARGE SCALE GENOMIC DNA]</scope>
    <source>
        <strain evidence="1">P6</strain>
    </source>
</reference>
<name>A0ACC0WNV2_9STRA</name>
<accession>A0ACC0WNV2</accession>
<keyword evidence="2" id="KW-1185">Reference proteome</keyword>
<evidence type="ECO:0000313" key="1">
    <source>
        <dbReference type="EMBL" id="KAI9919416.1"/>
    </source>
</evidence>
<gene>
    <name evidence="1" type="ORF">PsorP6_017642</name>
</gene>